<evidence type="ECO:0000256" key="1">
    <source>
        <dbReference type="ARBA" id="ARBA00011028"/>
    </source>
</evidence>
<comment type="similarity">
    <text evidence="1">Belongs to the bacterial solute-binding protein 9 family.</text>
</comment>
<dbReference type="Gene3D" id="3.40.50.1980">
    <property type="entry name" value="Nitrogenase molybdenum iron protein domain"/>
    <property type="match status" value="3"/>
</dbReference>
<dbReference type="SUPFAM" id="SSF53807">
    <property type="entry name" value="Helical backbone' metal receptor"/>
    <property type="match status" value="1"/>
</dbReference>
<dbReference type="AlphaFoldDB" id="A0A4R5ESX7"/>
<dbReference type="GO" id="GO:0046872">
    <property type="term" value="F:metal ion binding"/>
    <property type="evidence" value="ECO:0007669"/>
    <property type="project" value="InterPro"/>
</dbReference>
<sequence>MSKLPLFVTFLAVLAGPIRAEVPQVVTDIAPIHALTAQVMDGVGVPELLVRPGLSPHSYALRPSQARALQDADLVVWVGEGLAPWLEKPLASLAGGSDMLELMEAEGTVRLAYRGAEDVLAAAAGPDDHGDHADHDGHEDHGDHADHAAEASHEDHDDHDGTAEGEAGHHHTGAYDPHAWLDPQNGSLWLGLIAEHLSALDPEHAETYRANAIAGQAEISAAVEAVTEALRPMQGVAFVSYHDAFQYFERRFGLTLVGTVTPGDATDPSPAQLAQLRDRLADLGVRCAFAEPQFDTRLLQAAVAGRDIPILELDPLGRAHELGKGLYPALIRDLGTGFAACVGG</sequence>
<evidence type="ECO:0000256" key="2">
    <source>
        <dbReference type="ARBA" id="ARBA00015915"/>
    </source>
</evidence>
<evidence type="ECO:0000313" key="9">
    <source>
        <dbReference type="Proteomes" id="UP000294662"/>
    </source>
</evidence>
<comment type="caution">
    <text evidence="8">The sequence shown here is derived from an EMBL/GenBank/DDBJ whole genome shotgun (WGS) entry which is preliminary data.</text>
</comment>
<dbReference type="InterPro" id="IPR006127">
    <property type="entry name" value="ZnuA-like"/>
</dbReference>
<feature type="chain" id="PRO_5020705880" description="High-affinity zinc uptake system protein ZnuA" evidence="7">
    <location>
        <begin position="21"/>
        <end position="344"/>
    </location>
</feature>
<keyword evidence="5" id="KW-0406">Ion transport</keyword>
<protein>
    <recommendedName>
        <fullName evidence="2">High-affinity zinc uptake system protein ZnuA</fullName>
    </recommendedName>
</protein>
<keyword evidence="3" id="KW-0813">Transport</keyword>
<accession>A0A4R5ESX7</accession>
<proteinExistence type="inferred from homology"/>
<evidence type="ECO:0000256" key="4">
    <source>
        <dbReference type="ARBA" id="ARBA00022729"/>
    </source>
</evidence>
<keyword evidence="4 7" id="KW-0732">Signal</keyword>
<keyword evidence="9" id="KW-1185">Reference proteome</keyword>
<keyword evidence="5" id="KW-0862">Zinc</keyword>
<evidence type="ECO:0000313" key="8">
    <source>
        <dbReference type="EMBL" id="TDE38001.1"/>
    </source>
</evidence>
<organism evidence="8 9">
    <name type="scientific">Antarcticimicrobium sediminis</name>
    <dbReference type="NCBI Taxonomy" id="2546227"/>
    <lineage>
        <taxon>Bacteria</taxon>
        <taxon>Pseudomonadati</taxon>
        <taxon>Pseudomonadota</taxon>
        <taxon>Alphaproteobacteria</taxon>
        <taxon>Rhodobacterales</taxon>
        <taxon>Paracoccaceae</taxon>
        <taxon>Antarcticimicrobium</taxon>
    </lineage>
</organism>
<feature type="compositionally biased region" description="Basic and acidic residues" evidence="6">
    <location>
        <begin position="126"/>
        <end position="169"/>
    </location>
</feature>
<dbReference type="Proteomes" id="UP000294662">
    <property type="component" value="Unassembled WGS sequence"/>
</dbReference>
<feature type="signal peptide" evidence="7">
    <location>
        <begin position="1"/>
        <end position="20"/>
    </location>
</feature>
<reference evidence="8 9" key="1">
    <citation type="submission" date="2019-03" db="EMBL/GenBank/DDBJ databases">
        <authorList>
            <person name="Zhang S."/>
        </authorList>
    </citation>
    <scope>NUCLEOTIDE SEQUENCE [LARGE SCALE GENOMIC DNA]</scope>
    <source>
        <strain evidence="8 9">S4J41</strain>
    </source>
</reference>
<dbReference type="InterPro" id="IPR050492">
    <property type="entry name" value="Bact_metal-bind_prot9"/>
</dbReference>
<dbReference type="OrthoDB" id="7346865at2"/>
<dbReference type="EMBL" id="SMFP01000006">
    <property type="protein sequence ID" value="TDE38001.1"/>
    <property type="molecule type" value="Genomic_DNA"/>
</dbReference>
<dbReference type="GO" id="GO:0006829">
    <property type="term" value="P:zinc ion transport"/>
    <property type="evidence" value="ECO:0007669"/>
    <property type="project" value="UniProtKB-KW"/>
</dbReference>
<dbReference type="PANTHER" id="PTHR42953">
    <property type="entry name" value="HIGH-AFFINITY ZINC UPTAKE SYSTEM PROTEIN ZNUA-RELATED"/>
    <property type="match status" value="1"/>
</dbReference>
<dbReference type="PANTHER" id="PTHR42953:SF3">
    <property type="entry name" value="HIGH-AFFINITY ZINC UPTAKE SYSTEM PROTEIN ZNUA"/>
    <property type="match status" value="1"/>
</dbReference>
<dbReference type="Pfam" id="PF01297">
    <property type="entry name" value="ZnuA"/>
    <property type="match status" value="1"/>
</dbReference>
<keyword evidence="5" id="KW-0864">Zinc transport</keyword>
<dbReference type="RefSeq" id="WP_132829325.1">
    <property type="nucleotide sequence ID" value="NZ_SMFP01000006.1"/>
</dbReference>
<evidence type="ECO:0000256" key="3">
    <source>
        <dbReference type="ARBA" id="ARBA00022448"/>
    </source>
</evidence>
<evidence type="ECO:0000256" key="5">
    <source>
        <dbReference type="ARBA" id="ARBA00022906"/>
    </source>
</evidence>
<name>A0A4R5ESX7_9RHOB</name>
<feature type="region of interest" description="Disordered" evidence="6">
    <location>
        <begin position="123"/>
        <end position="178"/>
    </location>
</feature>
<gene>
    <name evidence="8" type="ORF">E1B25_11290</name>
</gene>
<evidence type="ECO:0000256" key="6">
    <source>
        <dbReference type="SAM" id="MobiDB-lite"/>
    </source>
</evidence>
<evidence type="ECO:0000256" key="7">
    <source>
        <dbReference type="SAM" id="SignalP"/>
    </source>
</evidence>